<dbReference type="InterPro" id="IPR027417">
    <property type="entry name" value="P-loop_NTPase"/>
</dbReference>
<organism evidence="5 6">
    <name type="scientific">Penicillium brasilianum</name>
    <dbReference type="NCBI Taxonomy" id="104259"/>
    <lineage>
        <taxon>Eukaryota</taxon>
        <taxon>Fungi</taxon>
        <taxon>Dikarya</taxon>
        <taxon>Ascomycota</taxon>
        <taxon>Pezizomycotina</taxon>
        <taxon>Eurotiomycetes</taxon>
        <taxon>Eurotiomycetidae</taxon>
        <taxon>Eurotiales</taxon>
        <taxon>Aspergillaceae</taxon>
        <taxon>Penicillium</taxon>
    </lineage>
</organism>
<dbReference type="Pfam" id="PF12796">
    <property type="entry name" value="Ank_2"/>
    <property type="match status" value="3"/>
</dbReference>
<dbReference type="PANTHER" id="PTHR46082:SF11">
    <property type="entry name" value="AAA+ ATPASE DOMAIN-CONTAINING PROTEIN-RELATED"/>
    <property type="match status" value="1"/>
</dbReference>
<protein>
    <submittedName>
        <fullName evidence="5">Putative Ankyrin repeat and protein kinase domain-containing protein</fullName>
    </submittedName>
</protein>
<gene>
    <name evidence="5" type="ORF">PMG11_10054</name>
</gene>
<keyword evidence="5" id="KW-0418">Kinase</keyword>
<evidence type="ECO:0000256" key="2">
    <source>
        <dbReference type="PROSITE-ProRule" id="PRU00023"/>
    </source>
</evidence>
<dbReference type="Gene3D" id="3.40.50.1580">
    <property type="entry name" value="Nucleoside phosphorylase domain"/>
    <property type="match status" value="1"/>
</dbReference>
<dbReference type="PROSITE" id="PS50088">
    <property type="entry name" value="ANK_REPEAT"/>
    <property type="match status" value="7"/>
</dbReference>
<keyword evidence="1" id="KW-0677">Repeat</keyword>
<keyword evidence="6" id="KW-1185">Reference proteome</keyword>
<dbReference type="InterPro" id="IPR054471">
    <property type="entry name" value="GPIID_WHD"/>
</dbReference>
<dbReference type="SUPFAM" id="SSF52540">
    <property type="entry name" value="P-loop containing nucleoside triphosphate hydrolases"/>
    <property type="match status" value="1"/>
</dbReference>
<evidence type="ECO:0000313" key="6">
    <source>
        <dbReference type="Proteomes" id="UP000042958"/>
    </source>
</evidence>
<dbReference type="InterPro" id="IPR036770">
    <property type="entry name" value="Ankyrin_rpt-contain_sf"/>
</dbReference>
<dbReference type="SUPFAM" id="SSF48403">
    <property type="entry name" value="Ankyrin repeat"/>
    <property type="match status" value="1"/>
</dbReference>
<dbReference type="Pfam" id="PF22939">
    <property type="entry name" value="WHD_GPIID"/>
    <property type="match status" value="1"/>
</dbReference>
<evidence type="ECO:0000259" key="4">
    <source>
        <dbReference type="PROSITE" id="PS50837"/>
    </source>
</evidence>
<feature type="repeat" description="ANK" evidence="2">
    <location>
        <begin position="974"/>
        <end position="1006"/>
    </location>
</feature>
<keyword evidence="2" id="KW-0040">ANK repeat</keyword>
<dbReference type="InterPro" id="IPR056884">
    <property type="entry name" value="NPHP3-like_N"/>
</dbReference>
<feature type="repeat" description="ANK" evidence="2">
    <location>
        <begin position="1073"/>
        <end position="1105"/>
    </location>
</feature>
<keyword evidence="5" id="KW-0808">Transferase</keyword>
<dbReference type="SUPFAM" id="SSF53167">
    <property type="entry name" value="Purine and uridine phosphorylases"/>
    <property type="match status" value="1"/>
</dbReference>
<feature type="region of interest" description="Disordered" evidence="3">
    <location>
        <begin position="1"/>
        <end position="21"/>
    </location>
</feature>
<feature type="repeat" description="ANK" evidence="2">
    <location>
        <begin position="941"/>
        <end position="973"/>
    </location>
</feature>
<evidence type="ECO:0000313" key="5">
    <source>
        <dbReference type="EMBL" id="CEJ61523.1"/>
    </source>
</evidence>
<feature type="domain" description="NACHT" evidence="4">
    <location>
        <begin position="448"/>
        <end position="591"/>
    </location>
</feature>
<dbReference type="STRING" id="104259.A0A0F7TXZ8"/>
<sequence length="1175" mass="129332">MAENHLSQPEHSAAAQSNAGPETFPCRKRLRYDAYTIGWVCALPKEQTAARAMLDEEHEPLPTPRNDHNAYNLGSVCGHNVVIACLPNMGTNSAATVATSMINTFQSIRFGLMVGIGGGIPSKVNLGDVVVSQPVADYHGVVQWDMGKLEQGGQFVHTGSLNRPPNALLNASNQLKSNHEMYGSKINEYLDDVERRFPRLAPKYTRCECLKDPLLVSKRGRRTSNDVHFLSRLWQVVIGMIAYLLGSWATSSVHEENRRLPEKTEEARTQREVRVHHGLIASGNKVVKDAESRNSLDKAYGGHLLCVEMEAAGLMNDFPCIVIRGICDYADAGKEKSWQEYAATVAAAYAKELLGCVQPSVVDAEESAKAMLEKVEKQMDSVQRIGLATKATTDSIKSNLRTRDIKAWLLPPDPSTNANHARTLRHEGTGAWLLENPVFQSWYSGSRRHIWLHGLAGCGKTVLSATVLDYLAKANDNPILNFFFDFSDTKKQTYESMLRSLTFQLYEGGIDSALHLDASFQAHQNGKIQPETKGLSAILFKMLGVQKRVSIVLDALDESTTRVDILKWIEDMISKPELAHVQLLYTSRPESDFLGRIPILIGEENCIPLDEEAINSDIRSWVSAQLSGRRDFTEKPLSQGLLDEIREKVGNGADGMFRWAFCQLDTLARCRHEAAMEEALVSLPKSLNETYQRMMKSIPEERKMDAIRLLQFLVHSKRPLTLAEAKEVIATQIEDEARGFDIKRRLFSETDLLDYCPGLATIVQTTDKELHLAHFSVKEYLLGENYFKIMTASISITTTCLTYLTDIKGSHKHIKGNFPMARYAAELWAGYAALARDSEGTVRKTVKFLEEEVTFQRWCRLYQADRSWVDNPGPPRASRLYYACLNRLFAPAVDLIGKGEDVNAQGGRYGYALQAASSDGDQEIVKLLLDQGADVNAQGGYYGNALQAASLRGHQEIVKLLLDQGADANAQGGEYGNALQAASCNGHQEIVKLLLDLGADANAQGGEDGNALQAALYNGHQEIVKLLLDQGADINAQGGEDGNALQAASYNGHQEIVKLLLDQGADVNAQGGEYGNALQAASYNGHQEIVKLLLDQGADVNAQGGEYGNALQAASYNGHQEIVKLLLDQGADVNAQGGEYGNALQAASYNGHQEIVKLLLDKGDHSYDLVKPRRG</sequence>
<feature type="repeat" description="ANK" evidence="2">
    <location>
        <begin position="1106"/>
        <end position="1138"/>
    </location>
</feature>
<reference evidence="6" key="1">
    <citation type="journal article" date="2015" name="Genome Announc.">
        <title>Draft genome sequence of the fungus Penicillium brasilianum MG11.</title>
        <authorList>
            <person name="Horn F."/>
            <person name="Linde J."/>
            <person name="Mattern D.J."/>
            <person name="Walther G."/>
            <person name="Guthke R."/>
            <person name="Brakhage A.A."/>
            <person name="Valiante V."/>
        </authorList>
    </citation>
    <scope>NUCLEOTIDE SEQUENCE [LARGE SCALE GENOMIC DNA]</scope>
    <source>
        <strain evidence="6">MG11</strain>
    </source>
</reference>
<dbReference type="PROSITE" id="PS50837">
    <property type="entry name" value="NACHT"/>
    <property type="match status" value="1"/>
</dbReference>
<feature type="repeat" description="ANK" evidence="2">
    <location>
        <begin position="912"/>
        <end position="940"/>
    </location>
</feature>
<dbReference type="SMART" id="SM00248">
    <property type="entry name" value="ANK"/>
    <property type="match status" value="8"/>
</dbReference>
<name>A0A0F7TXZ8_PENBI</name>
<dbReference type="Pfam" id="PF00023">
    <property type="entry name" value="Ank"/>
    <property type="match status" value="1"/>
</dbReference>
<accession>A0A0F7TXZ8</accession>
<feature type="compositionally biased region" description="Polar residues" evidence="3">
    <location>
        <begin position="1"/>
        <end position="20"/>
    </location>
</feature>
<dbReference type="PANTHER" id="PTHR46082">
    <property type="entry name" value="ATP/GTP-BINDING PROTEIN-RELATED"/>
    <property type="match status" value="1"/>
</dbReference>
<proteinExistence type="predicted"/>
<dbReference type="Pfam" id="PF24883">
    <property type="entry name" value="NPHP3_N"/>
    <property type="match status" value="1"/>
</dbReference>
<dbReference type="InterPro" id="IPR035994">
    <property type="entry name" value="Nucleoside_phosphorylase_sf"/>
</dbReference>
<dbReference type="InterPro" id="IPR007111">
    <property type="entry name" value="NACHT_NTPase"/>
</dbReference>
<dbReference type="InterPro" id="IPR002110">
    <property type="entry name" value="Ankyrin_rpt"/>
</dbReference>
<dbReference type="GO" id="GO:0009116">
    <property type="term" value="P:nucleoside metabolic process"/>
    <property type="evidence" value="ECO:0007669"/>
    <property type="project" value="InterPro"/>
</dbReference>
<evidence type="ECO:0000256" key="3">
    <source>
        <dbReference type="SAM" id="MobiDB-lite"/>
    </source>
</evidence>
<dbReference type="OrthoDB" id="1577640at2759"/>
<dbReference type="Proteomes" id="UP000042958">
    <property type="component" value="Unassembled WGS sequence"/>
</dbReference>
<dbReference type="InterPro" id="IPR053137">
    <property type="entry name" value="NLR-like"/>
</dbReference>
<feature type="repeat" description="ANK" evidence="2">
    <location>
        <begin position="1007"/>
        <end position="1039"/>
    </location>
</feature>
<dbReference type="Gene3D" id="3.40.50.300">
    <property type="entry name" value="P-loop containing nucleotide triphosphate hydrolases"/>
    <property type="match status" value="1"/>
</dbReference>
<evidence type="ECO:0000256" key="1">
    <source>
        <dbReference type="ARBA" id="ARBA00022737"/>
    </source>
</evidence>
<dbReference type="GO" id="GO:0016301">
    <property type="term" value="F:kinase activity"/>
    <property type="evidence" value="ECO:0007669"/>
    <property type="project" value="UniProtKB-KW"/>
</dbReference>
<dbReference type="Gene3D" id="1.25.40.20">
    <property type="entry name" value="Ankyrin repeat-containing domain"/>
    <property type="match status" value="2"/>
</dbReference>
<dbReference type="PROSITE" id="PS50297">
    <property type="entry name" value="ANK_REP_REGION"/>
    <property type="match status" value="7"/>
</dbReference>
<dbReference type="EMBL" id="CDHK01000011">
    <property type="protein sequence ID" value="CEJ61523.1"/>
    <property type="molecule type" value="Genomic_DNA"/>
</dbReference>
<dbReference type="AlphaFoldDB" id="A0A0F7TXZ8"/>
<feature type="repeat" description="ANK" evidence="2">
    <location>
        <begin position="1040"/>
        <end position="1072"/>
    </location>
</feature>